<reference evidence="2" key="1">
    <citation type="submission" date="2017-07" db="EMBL/GenBank/DDBJ databases">
        <authorList>
            <person name="Putnam M.J."/>
            <person name="Sharma R."/>
            <person name="Kruger J.L."/>
            <person name="Berg J.A."/>
            <person name="Payne A.M."/>
            <person name="Fajardo C.P."/>
            <person name="Breakwell D.P."/>
            <person name="Hope S."/>
            <person name="Grose J.H."/>
        </authorList>
    </citation>
    <scope>NUCLEOTIDE SEQUENCE [LARGE SCALE GENOMIC DNA]</scope>
</reference>
<dbReference type="OrthoDB" id="26413at10239"/>
<evidence type="ECO:0000313" key="2">
    <source>
        <dbReference type="Proteomes" id="UP000225553"/>
    </source>
</evidence>
<organism evidence="1 2">
    <name type="scientific">Erwinia phage vB_EamM_RisingSun</name>
    <dbReference type="NCBI Taxonomy" id="2026080"/>
    <lineage>
        <taxon>Viruses</taxon>
        <taxon>Duplodnaviria</taxon>
        <taxon>Heunggongvirae</taxon>
        <taxon>Uroviricota</taxon>
        <taxon>Caudoviricetes</taxon>
        <taxon>Chimalliviridae</taxon>
        <taxon>Risingsunvirus</taxon>
        <taxon>Risingsunvirus risingsun</taxon>
    </lineage>
</organism>
<name>A0A223LHJ5_9CAUD</name>
<sequence>MTSPLRRKSQAQGMSGISAKYVEDNQLRDTPARLFRKILNAMGMNPPMWSKLLREYLGWVVTTKDREKAKNERIHQTGNIKSSYFQSPTLTFNKLLAGLSILQMKECEIIIRVKDKEGQIIEVSETLRVMGPPTKRPDDKTSSEQ</sequence>
<accession>A0A223LHJ5</accession>
<keyword evidence="2" id="KW-1185">Reference proteome</keyword>
<gene>
    <name evidence="1" type="ORF">RISINGSUN_225</name>
</gene>
<protein>
    <submittedName>
        <fullName evidence="1">Uncharacterized protein</fullName>
    </submittedName>
</protein>
<dbReference type="Proteomes" id="UP000225553">
    <property type="component" value="Segment"/>
</dbReference>
<evidence type="ECO:0000313" key="1">
    <source>
        <dbReference type="EMBL" id="ASU03445.1"/>
    </source>
</evidence>
<proteinExistence type="predicted"/>
<dbReference type="EMBL" id="MF459646">
    <property type="protein sequence ID" value="ASU03445.1"/>
    <property type="molecule type" value="Genomic_DNA"/>
</dbReference>